<reference evidence="2" key="1">
    <citation type="submission" date="2022-07" db="EMBL/GenBank/DDBJ databases">
        <title>Genome Sequence of Leucocoprinus birnbaumii.</title>
        <authorList>
            <person name="Buettner E."/>
        </authorList>
    </citation>
    <scope>NUCLEOTIDE SEQUENCE</scope>
    <source>
        <strain evidence="2">VT141</strain>
    </source>
</reference>
<proteinExistence type="predicted"/>
<protein>
    <submittedName>
        <fullName evidence="2">Uncharacterized protein</fullName>
    </submittedName>
</protein>
<organism evidence="2 3">
    <name type="scientific">Leucocoprinus birnbaumii</name>
    <dbReference type="NCBI Taxonomy" id="56174"/>
    <lineage>
        <taxon>Eukaryota</taxon>
        <taxon>Fungi</taxon>
        <taxon>Dikarya</taxon>
        <taxon>Basidiomycota</taxon>
        <taxon>Agaricomycotina</taxon>
        <taxon>Agaricomycetes</taxon>
        <taxon>Agaricomycetidae</taxon>
        <taxon>Agaricales</taxon>
        <taxon>Agaricineae</taxon>
        <taxon>Agaricaceae</taxon>
        <taxon>Leucocoprinus</taxon>
    </lineage>
</organism>
<dbReference type="AlphaFoldDB" id="A0AAD5VDS8"/>
<feature type="chain" id="PRO_5042150666" evidence="1">
    <location>
        <begin position="18"/>
        <end position="153"/>
    </location>
</feature>
<sequence length="153" mass="16175">MHMKLLALVFLAACSAADLVTIHNGGDFGIQLQVQEPKEAGSKVGVIEGLQGDIWNTEPGSGHFTLGGTELVLSIAEDGKGLELHSPDDDISSQVLFLGHRLISNPQIDPVTCATLAPELNGALSIEMQECDITSELADTQAWWAVPTSDGLI</sequence>
<comment type="caution">
    <text evidence="2">The sequence shown here is derived from an EMBL/GenBank/DDBJ whole genome shotgun (WGS) entry which is preliminary data.</text>
</comment>
<evidence type="ECO:0000313" key="3">
    <source>
        <dbReference type="Proteomes" id="UP001213000"/>
    </source>
</evidence>
<evidence type="ECO:0000313" key="2">
    <source>
        <dbReference type="EMBL" id="KAJ3552839.1"/>
    </source>
</evidence>
<feature type="signal peptide" evidence="1">
    <location>
        <begin position="1"/>
        <end position="17"/>
    </location>
</feature>
<accession>A0AAD5VDS8</accession>
<evidence type="ECO:0000256" key="1">
    <source>
        <dbReference type="SAM" id="SignalP"/>
    </source>
</evidence>
<gene>
    <name evidence="2" type="ORF">NP233_g12783</name>
</gene>
<keyword evidence="3" id="KW-1185">Reference proteome</keyword>
<keyword evidence="1" id="KW-0732">Signal</keyword>
<name>A0AAD5VDS8_9AGAR</name>
<dbReference type="EMBL" id="JANIEX010001996">
    <property type="protein sequence ID" value="KAJ3552839.1"/>
    <property type="molecule type" value="Genomic_DNA"/>
</dbReference>
<dbReference type="Proteomes" id="UP001213000">
    <property type="component" value="Unassembled WGS sequence"/>
</dbReference>